<dbReference type="CDD" id="cd12797">
    <property type="entry name" value="M23_peptidase"/>
    <property type="match status" value="1"/>
</dbReference>
<feature type="domain" description="Copper amine oxidase-like N-terminal" evidence="2">
    <location>
        <begin position="196"/>
        <end position="239"/>
    </location>
</feature>
<dbReference type="Proteomes" id="UP000308114">
    <property type="component" value="Unassembled WGS sequence"/>
</dbReference>
<dbReference type="SUPFAM" id="SSF55383">
    <property type="entry name" value="Copper amine oxidase, domain N"/>
    <property type="match status" value="1"/>
</dbReference>
<gene>
    <name evidence="3" type="ORF">C1I60_14015</name>
</gene>
<proteinExistence type="predicted"/>
<dbReference type="GO" id="GO:0004222">
    <property type="term" value="F:metalloendopeptidase activity"/>
    <property type="evidence" value="ECO:0007669"/>
    <property type="project" value="TreeGrafter"/>
</dbReference>
<dbReference type="InterPro" id="IPR011055">
    <property type="entry name" value="Dup_hybrid_motif"/>
</dbReference>
<sequence>MGTTGDYPRCTDWCFCGLRQPTGQAGTERRGSIMNPFEGYRLTSPFGYRIHPVDNVKRFHRGVDLVITPSNGPIKAFVGGKVLHAKMGATGTGFGNMGNVVAVQDAKGFLHVYAHLSSVAVVVGQAIAGGTVVGNQGSTGKSTGPHLHYEVRKACSPSFGWTQTEAGVVEPTKYLQDYYTVYEKEDDPLDKAKVVVNGKSIEDGVLINGKTYVPLRAVGEALGATVGWDGKTNTATLKK</sequence>
<dbReference type="AlphaFoldDB" id="A0A4U2PXG1"/>
<dbReference type="InterPro" id="IPR016047">
    <property type="entry name" value="M23ase_b-sheet_dom"/>
</dbReference>
<feature type="domain" description="M23ase beta-sheet core" evidence="1">
    <location>
        <begin position="58"/>
        <end position="156"/>
    </location>
</feature>
<dbReference type="Gene3D" id="3.30.457.10">
    <property type="entry name" value="Copper amine oxidase-like, N-terminal domain"/>
    <property type="match status" value="1"/>
</dbReference>
<protein>
    <recommendedName>
        <fullName evidence="5">Peptidase M23 domain-containing protein</fullName>
    </recommendedName>
</protein>
<evidence type="ECO:0000313" key="3">
    <source>
        <dbReference type="EMBL" id="TKH43409.1"/>
    </source>
</evidence>
<name>A0A4U2PXG1_9BACL</name>
<organism evidence="3 4">
    <name type="scientific">Paenibacillus terrae</name>
    <dbReference type="NCBI Taxonomy" id="159743"/>
    <lineage>
        <taxon>Bacteria</taxon>
        <taxon>Bacillati</taxon>
        <taxon>Bacillota</taxon>
        <taxon>Bacilli</taxon>
        <taxon>Bacillales</taxon>
        <taxon>Paenibacillaceae</taxon>
        <taxon>Paenibacillus</taxon>
    </lineage>
</organism>
<dbReference type="InterPro" id="IPR036582">
    <property type="entry name" value="Mao_N_sf"/>
</dbReference>
<dbReference type="PANTHER" id="PTHR21666:SF270">
    <property type="entry name" value="MUREIN HYDROLASE ACTIVATOR ENVC"/>
    <property type="match status" value="1"/>
</dbReference>
<dbReference type="InterPro" id="IPR050570">
    <property type="entry name" value="Cell_wall_metabolism_enzyme"/>
</dbReference>
<dbReference type="Pfam" id="PF01551">
    <property type="entry name" value="Peptidase_M23"/>
    <property type="match status" value="1"/>
</dbReference>
<dbReference type="PANTHER" id="PTHR21666">
    <property type="entry name" value="PEPTIDASE-RELATED"/>
    <property type="match status" value="1"/>
</dbReference>
<evidence type="ECO:0008006" key="5">
    <source>
        <dbReference type="Google" id="ProtNLM"/>
    </source>
</evidence>
<reference evidence="3 4" key="1">
    <citation type="submission" date="2018-01" db="EMBL/GenBank/DDBJ databases">
        <title>Bacillales members from the olive rhizosphere are effective biological control agents against Verticillium dahliae.</title>
        <authorList>
            <person name="Gomez-Lama C."/>
            <person name="Legarda G."/>
            <person name="Ruano-Rosa D."/>
            <person name="Pizarro-Tobias P."/>
            <person name="Valverde-Corredor A."/>
            <person name="Niqui J.L."/>
            <person name="Trivino J.C."/>
            <person name="Roca A."/>
            <person name="Mercado-Blanco J."/>
        </authorList>
    </citation>
    <scope>NUCLEOTIDE SEQUENCE [LARGE SCALE GENOMIC DNA]</scope>
    <source>
        <strain evidence="3 4">PIC167</strain>
    </source>
</reference>
<evidence type="ECO:0000259" key="2">
    <source>
        <dbReference type="Pfam" id="PF07833"/>
    </source>
</evidence>
<evidence type="ECO:0000313" key="4">
    <source>
        <dbReference type="Proteomes" id="UP000308114"/>
    </source>
</evidence>
<dbReference type="Gene3D" id="2.70.70.10">
    <property type="entry name" value="Glucose Permease (Domain IIA)"/>
    <property type="match status" value="1"/>
</dbReference>
<dbReference type="EMBL" id="PNXQ01000013">
    <property type="protein sequence ID" value="TKH43409.1"/>
    <property type="molecule type" value="Genomic_DNA"/>
</dbReference>
<dbReference type="InterPro" id="IPR012854">
    <property type="entry name" value="Cu_amine_oxidase-like_N"/>
</dbReference>
<dbReference type="Pfam" id="PF07833">
    <property type="entry name" value="Cu_amine_oxidN1"/>
    <property type="match status" value="1"/>
</dbReference>
<evidence type="ECO:0000259" key="1">
    <source>
        <dbReference type="Pfam" id="PF01551"/>
    </source>
</evidence>
<accession>A0A4U2PXG1</accession>
<comment type="caution">
    <text evidence="3">The sequence shown here is derived from an EMBL/GenBank/DDBJ whole genome shotgun (WGS) entry which is preliminary data.</text>
</comment>
<dbReference type="SUPFAM" id="SSF51261">
    <property type="entry name" value="Duplicated hybrid motif"/>
    <property type="match status" value="1"/>
</dbReference>